<dbReference type="Gene3D" id="3.40.50.300">
    <property type="entry name" value="P-loop containing nucleotide triphosphate hydrolases"/>
    <property type="match status" value="1"/>
</dbReference>
<keyword evidence="2" id="KW-1185">Reference proteome</keyword>
<dbReference type="InterPro" id="IPR027417">
    <property type="entry name" value="P-loop_NTPase"/>
</dbReference>
<dbReference type="Proteomes" id="UP000199372">
    <property type="component" value="Unassembled WGS sequence"/>
</dbReference>
<evidence type="ECO:0000313" key="1">
    <source>
        <dbReference type="EMBL" id="SEN22842.1"/>
    </source>
</evidence>
<gene>
    <name evidence="1" type="ORF">SAMN04488011_10395</name>
</gene>
<dbReference type="SUPFAM" id="SSF52540">
    <property type="entry name" value="P-loop containing nucleoside triphosphate hydrolases"/>
    <property type="match status" value="1"/>
</dbReference>
<keyword evidence="1" id="KW-0808">Transferase</keyword>
<organism evidence="1 2">
    <name type="scientific">Palleronia pelagia</name>
    <dbReference type="NCBI Taxonomy" id="387096"/>
    <lineage>
        <taxon>Bacteria</taxon>
        <taxon>Pseudomonadati</taxon>
        <taxon>Pseudomonadota</taxon>
        <taxon>Alphaproteobacteria</taxon>
        <taxon>Rhodobacterales</taxon>
        <taxon>Roseobacteraceae</taxon>
        <taxon>Palleronia</taxon>
    </lineage>
</organism>
<dbReference type="GO" id="GO:0016740">
    <property type="term" value="F:transferase activity"/>
    <property type="evidence" value="ECO:0007669"/>
    <property type="project" value="UniProtKB-KW"/>
</dbReference>
<accession>A0A1H8ETQ5</accession>
<dbReference type="AlphaFoldDB" id="A0A1H8ETQ5"/>
<evidence type="ECO:0000313" key="2">
    <source>
        <dbReference type="Proteomes" id="UP000199372"/>
    </source>
</evidence>
<dbReference type="RefSeq" id="WP_091844930.1">
    <property type="nucleotide sequence ID" value="NZ_FOCM01000003.1"/>
</dbReference>
<protein>
    <submittedName>
        <fullName evidence="1">LPS sulfotransferase NodH</fullName>
    </submittedName>
</protein>
<dbReference type="EMBL" id="FOCM01000003">
    <property type="protein sequence ID" value="SEN22842.1"/>
    <property type="molecule type" value="Genomic_DNA"/>
</dbReference>
<dbReference type="OrthoDB" id="7802556at2"/>
<sequence>MARPFDSFIVLAEMRTGSNFLEENLNLLPGLTCWGEAFNPHFVGHAGRSELAGVSLDDRERDPGKLLSALAEQTDGLPGFRFFHDHDPRVLETCLADPRCAKVVLTRNPLESYVSLQIARQTNQWRLGDAKDARRASVAFDSAGFASHLAQLQAFQRMLLHRLQSSGQTAFYLDYEDVGALDVINGLAAWLGLDGRLDALSERTKVQNPAPLRDKVTNYDEMVAELGGIDHFGLGRTPNFEPRRGPAVPSYVFGATAPLVYMPVKGGPEDSVTRWLAELDDVAPETLETGLNQKGLRRWKRTHPGHRSFTVLRHPADRAHAVFCRHILVPGPDCFDDLRAILRARYTLPIPEGAPGRGYDADAHRAAFLSFLHFLRGNLGGQTSLRVDPAWATQATTLQGMNQFVLPDRVFREDELPEELPRLATQLGAKAKAYVPDAPEVPHSLDAIWCDEVDRAVRDTYQRDFMIFGFGDRA</sequence>
<proteinExistence type="predicted"/>
<reference evidence="2" key="1">
    <citation type="submission" date="2016-10" db="EMBL/GenBank/DDBJ databases">
        <authorList>
            <person name="Varghese N."/>
            <person name="Submissions S."/>
        </authorList>
    </citation>
    <scope>NUCLEOTIDE SEQUENCE [LARGE SCALE GENOMIC DNA]</scope>
    <source>
        <strain evidence="2">DSM 26893</strain>
    </source>
</reference>
<name>A0A1H8ETQ5_9RHOB</name>